<name>A0A1Y2CWU0_9FUNG</name>
<accession>A0A1Y2CWU0</accession>
<dbReference type="EMBL" id="MCGO01000005">
    <property type="protein sequence ID" value="ORY51498.1"/>
    <property type="molecule type" value="Genomic_DNA"/>
</dbReference>
<dbReference type="AlphaFoldDB" id="A0A1Y2CWU0"/>
<keyword evidence="2" id="KW-1185">Reference proteome</keyword>
<protein>
    <submittedName>
        <fullName evidence="1">Uncharacterized protein</fullName>
    </submittedName>
</protein>
<organism evidence="1 2">
    <name type="scientific">Rhizoclosmatium globosum</name>
    <dbReference type="NCBI Taxonomy" id="329046"/>
    <lineage>
        <taxon>Eukaryota</taxon>
        <taxon>Fungi</taxon>
        <taxon>Fungi incertae sedis</taxon>
        <taxon>Chytridiomycota</taxon>
        <taxon>Chytridiomycota incertae sedis</taxon>
        <taxon>Chytridiomycetes</taxon>
        <taxon>Chytridiales</taxon>
        <taxon>Chytriomycetaceae</taxon>
        <taxon>Rhizoclosmatium</taxon>
    </lineage>
</organism>
<sequence>MLPMSTYHLAPRIDQNREPEEADQLGIAMTVRAIRNLIYTEFDVDKSGLAVVSL</sequence>
<comment type="caution">
    <text evidence="1">The sequence shown here is derived from an EMBL/GenBank/DDBJ whole genome shotgun (WGS) entry which is preliminary data.</text>
</comment>
<evidence type="ECO:0000313" key="2">
    <source>
        <dbReference type="Proteomes" id="UP000193642"/>
    </source>
</evidence>
<gene>
    <name evidence="1" type="ORF">BCR33DRAFT_846281</name>
</gene>
<evidence type="ECO:0000313" key="1">
    <source>
        <dbReference type="EMBL" id="ORY51498.1"/>
    </source>
</evidence>
<reference evidence="1 2" key="1">
    <citation type="submission" date="2016-07" db="EMBL/GenBank/DDBJ databases">
        <title>Pervasive Adenine N6-methylation of Active Genes in Fungi.</title>
        <authorList>
            <consortium name="DOE Joint Genome Institute"/>
            <person name="Mondo S.J."/>
            <person name="Dannebaum R.O."/>
            <person name="Kuo R.C."/>
            <person name="Labutti K."/>
            <person name="Haridas S."/>
            <person name="Kuo A."/>
            <person name="Salamov A."/>
            <person name="Ahrendt S.R."/>
            <person name="Lipzen A."/>
            <person name="Sullivan W."/>
            <person name="Andreopoulos W.B."/>
            <person name="Clum A."/>
            <person name="Lindquist E."/>
            <person name="Daum C."/>
            <person name="Ramamoorthy G.K."/>
            <person name="Gryganskyi A."/>
            <person name="Culley D."/>
            <person name="Magnuson J.K."/>
            <person name="James T.Y."/>
            <person name="O'Malley M.A."/>
            <person name="Stajich J.E."/>
            <person name="Spatafora J.W."/>
            <person name="Visel A."/>
            <person name="Grigoriev I.V."/>
        </authorList>
    </citation>
    <scope>NUCLEOTIDE SEQUENCE [LARGE SCALE GENOMIC DNA]</scope>
    <source>
        <strain evidence="1 2">JEL800</strain>
    </source>
</reference>
<proteinExistence type="predicted"/>
<dbReference type="Proteomes" id="UP000193642">
    <property type="component" value="Unassembled WGS sequence"/>
</dbReference>